<dbReference type="Pfam" id="PF12850">
    <property type="entry name" value="Metallophos_2"/>
    <property type="match status" value="1"/>
</dbReference>
<gene>
    <name evidence="3" type="ORF">C4532_08790</name>
</gene>
<dbReference type="EMBL" id="QZKI01000065">
    <property type="protein sequence ID" value="RJP70769.1"/>
    <property type="molecule type" value="Genomic_DNA"/>
</dbReference>
<dbReference type="GO" id="GO:0016791">
    <property type="term" value="F:phosphatase activity"/>
    <property type="evidence" value="ECO:0007669"/>
    <property type="project" value="TreeGrafter"/>
</dbReference>
<dbReference type="PANTHER" id="PTHR42850">
    <property type="entry name" value="METALLOPHOSPHOESTERASE"/>
    <property type="match status" value="1"/>
</dbReference>
<dbReference type="PIRSF" id="PIRSF000883">
    <property type="entry name" value="Pesterase_MJ0912"/>
    <property type="match status" value="1"/>
</dbReference>
<evidence type="ECO:0000256" key="1">
    <source>
        <dbReference type="ARBA" id="ARBA00008950"/>
    </source>
</evidence>
<dbReference type="Gene3D" id="3.60.21.10">
    <property type="match status" value="1"/>
</dbReference>
<evidence type="ECO:0000313" key="3">
    <source>
        <dbReference type="EMBL" id="RJP70769.1"/>
    </source>
</evidence>
<dbReference type="PANTHER" id="PTHR42850:SF2">
    <property type="entry name" value="BLL5683 PROTEIN"/>
    <property type="match status" value="1"/>
</dbReference>
<evidence type="ECO:0000313" key="4">
    <source>
        <dbReference type="Proteomes" id="UP000285961"/>
    </source>
</evidence>
<name>A0A419EZB2_9BACT</name>
<comment type="caution">
    <text evidence="3">The sequence shown here is derived from an EMBL/GenBank/DDBJ whole genome shotgun (WGS) entry which is preliminary data.</text>
</comment>
<dbReference type="AlphaFoldDB" id="A0A419EZB2"/>
<dbReference type="InterPro" id="IPR029052">
    <property type="entry name" value="Metallo-depent_PP-like"/>
</dbReference>
<dbReference type="InterPro" id="IPR011152">
    <property type="entry name" value="Pesterase_MJ0912"/>
</dbReference>
<dbReference type="InterPro" id="IPR024654">
    <property type="entry name" value="Calcineurin-like_PHP_lpxH"/>
</dbReference>
<dbReference type="SUPFAM" id="SSF56300">
    <property type="entry name" value="Metallo-dependent phosphatases"/>
    <property type="match status" value="1"/>
</dbReference>
<dbReference type="Proteomes" id="UP000285961">
    <property type="component" value="Unassembled WGS sequence"/>
</dbReference>
<dbReference type="InterPro" id="IPR050126">
    <property type="entry name" value="Ap4A_hydrolase"/>
</dbReference>
<feature type="domain" description="Calcineurin-like phosphoesterase" evidence="2">
    <location>
        <begin position="1"/>
        <end position="206"/>
    </location>
</feature>
<protein>
    <submittedName>
        <fullName evidence="3">Metallophosphoesterase</fullName>
    </submittedName>
</protein>
<sequence>MRYAIICDVHSNLEALETVLTEVKKREVERIFHLGDIVGYNANPNECIEVFMAENISSIMGNHDAACCGLDDPLWFNSAAKQAIIWTRDKLNSKCREYLRGLPEQLVLEGRILLAHGSPESRDNYILDWMDAMRQFAVMEKTSMNICFYGHSHLPALFAFRGFNHDLAQHGKHTLDWSNRYLVNFGGMGQPRDGDPRTCFGIFDSDEMTVEFFRIKYDVLKCARKVEKAGLDTYLAERLLAGV</sequence>
<reference evidence="3 4" key="1">
    <citation type="journal article" date="2017" name="ISME J.">
        <title>Energy and carbon metabolisms in a deep terrestrial subsurface fluid microbial community.</title>
        <authorList>
            <person name="Momper L."/>
            <person name="Jungbluth S.P."/>
            <person name="Lee M.D."/>
            <person name="Amend J.P."/>
        </authorList>
    </citation>
    <scope>NUCLEOTIDE SEQUENCE [LARGE SCALE GENOMIC DNA]</scope>
    <source>
        <strain evidence="3">SURF_17</strain>
    </source>
</reference>
<dbReference type="GO" id="GO:0005737">
    <property type="term" value="C:cytoplasm"/>
    <property type="evidence" value="ECO:0007669"/>
    <property type="project" value="TreeGrafter"/>
</dbReference>
<organism evidence="3 4">
    <name type="scientific">Candidatus Abyssobacteria bacterium SURF_17</name>
    <dbReference type="NCBI Taxonomy" id="2093361"/>
    <lineage>
        <taxon>Bacteria</taxon>
        <taxon>Pseudomonadati</taxon>
        <taxon>Candidatus Hydrogenedentota</taxon>
        <taxon>Candidatus Abyssobacteria</taxon>
    </lineage>
</organism>
<accession>A0A419EZB2</accession>
<proteinExistence type="inferred from homology"/>
<evidence type="ECO:0000259" key="2">
    <source>
        <dbReference type="Pfam" id="PF12850"/>
    </source>
</evidence>
<comment type="similarity">
    <text evidence="1">Belongs to the metallophosphoesterase superfamily. YfcE family.</text>
</comment>